<evidence type="ECO:0000313" key="1">
    <source>
        <dbReference type="EMBL" id="CAG8979253.1"/>
    </source>
</evidence>
<accession>A0A9N9LRI3</accession>
<reference evidence="1" key="1">
    <citation type="submission" date="2021-07" db="EMBL/GenBank/DDBJ databases">
        <authorList>
            <person name="Durling M."/>
        </authorList>
    </citation>
    <scope>NUCLEOTIDE SEQUENCE</scope>
</reference>
<sequence length="64" mass="7402">MHTTNAWSFSLAVRHYDFAMQSFNREAFDIEIQDNDSFFSFAAQEAASFNKGKQETQTKLLFNA</sequence>
<name>A0A9N9LRI3_9HELO</name>
<protein>
    <submittedName>
        <fullName evidence="1">Uncharacterized protein</fullName>
    </submittedName>
</protein>
<gene>
    <name evidence="1" type="ORF">HYALB_00012894</name>
</gene>
<keyword evidence="2" id="KW-1185">Reference proteome</keyword>
<proteinExistence type="predicted"/>
<dbReference type="EMBL" id="CAJVRM010000302">
    <property type="protein sequence ID" value="CAG8979253.1"/>
    <property type="molecule type" value="Genomic_DNA"/>
</dbReference>
<comment type="caution">
    <text evidence="1">The sequence shown here is derived from an EMBL/GenBank/DDBJ whole genome shotgun (WGS) entry which is preliminary data.</text>
</comment>
<organism evidence="1 2">
    <name type="scientific">Hymenoscyphus albidus</name>
    <dbReference type="NCBI Taxonomy" id="595503"/>
    <lineage>
        <taxon>Eukaryota</taxon>
        <taxon>Fungi</taxon>
        <taxon>Dikarya</taxon>
        <taxon>Ascomycota</taxon>
        <taxon>Pezizomycotina</taxon>
        <taxon>Leotiomycetes</taxon>
        <taxon>Helotiales</taxon>
        <taxon>Helotiaceae</taxon>
        <taxon>Hymenoscyphus</taxon>
    </lineage>
</organism>
<evidence type="ECO:0000313" key="2">
    <source>
        <dbReference type="Proteomes" id="UP000701801"/>
    </source>
</evidence>
<dbReference type="AlphaFoldDB" id="A0A9N9LRI3"/>
<dbReference type="Proteomes" id="UP000701801">
    <property type="component" value="Unassembled WGS sequence"/>
</dbReference>